<evidence type="ECO:0000256" key="2">
    <source>
        <dbReference type="ARBA" id="ARBA00001936"/>
    </source>
</evidence>
<dbReference type="InterPro" id="IPR013785">
    <property type="entry name" value="Aldolase_TIM"/>
</dbReference>
<gene>
    <name evidence="17" type="ORF">THASP1DRAFT_21360</name>
</gene>
<name>A0A4P9XX67_9FUNG</name>
<organism evidence="17 18">
    <name type="scientific">Thamnocephalis sphaerospora</name>
    <dbReference type="NCBI Taxonomy" id="78915"/>
    <lineage>
        <taxon>Eukaryota</taxon>
        <taxon>Fungi</taxon>
        <taxon>Fungi incertae sedis</taxon>
        <taxon>Zoopagomycota</taxon>
        <taxon>Zoopagomycotina</taxon>
        <taxon>Zoopagomycetes</taxon>
        <taxon>Zoopagales</taxon>
        <taxon>Sigmoideomycetaceae</taxon>
        <taxon>Thamnocephalis</taxon>
    </lineage>
</organism>
<dbReference type="InterPro" id="IPR026019">
    <property type="entry name" value="Ribul_P_3_epim"/>
</dbReference>
<keyword evidence="18" id="KW-1185">Reference proteome</keyword>
<dbReference type="PROSITE" id="PS01085">
    <property type="entry name" value="RIBUL_P_3_EPIMER_1"/>
    <property type="match status" value="1"/>
</dbReference>
<evidence type="ECO:0000313" key="18">
    <source>
        <dbReference type="Proteomes" id="UP000271241"/>
    </source>
</evidence>
<keyword evidence="10 15" id="KW-0479">Metal-binding</keyword>
<proteinExistence type="inferred from homology"/>
<keyword evidence="13" id="KW-0119">Carbohydrate metabolism</keyword>
<dbReference type="GO" id="GO:0004750">
    <property type="term" value="F:D-ribulose-phosphate 3-epimerase activity"/>
    <property type="evidence" value="ECO:0007669"/>
    <property type="project" value="UniProtKB-EC"/>
</dbReference>
<dbReference type="PIRSF" id="PIRSF001461">
    <property type="entry name" value="RPE"/>
    <property type="match status" value="1"/>
</dbReference>
<protein>
    <recommendedName>
        <fullName evidence="9 13">Ribulose-phosphate 3-epimerase</fullName>
        <ecNumber evidence="8 13">5.1.3.1</ecNumber>
    </recommendedName>
</protein>
<evidence type="ECO:0000256" key="1">
    <source>
        <dbReference type="ARBA" id="ARBA00001782"/>
    </source>
</evidence>
<keyword evidence="15" id="KW-0862">Zinc</keyword>
<evidence type="ECO:0000256" key="10">
    <source>
        <dbReference type="ARBA" id="ARBA00022723"/>
    </source>
</evidence>
<evidence type="ECO:0000256" key="5">
    <source>
        <dbReference type="ARBA" id="ARBA00001954"/>
    </source>
</evidence>
<keyword evidence="11 13" id="KW-0413">Isomerase</keyword>
<evidence type="ECO:0000256" key="14">
    <source>
        <dbReference type="PIRSR" id="PIRSR001461-1"/>
    </source>
</evidence>
<feature type="binding site" evidence="16">
    <location>
        <position position="174"/>
    </location>
    <ligand>
        <name>substrate</name>
    </ligand>
</feature>
<comment type="cofactor">
    <cofactor evidence="3">
        <name>Co(2+)</name>
        <dbReference type="ChEBI" id="CHEBI:48828"/>
    </cofactor>
</comment>
<evidence type="ECO:0000256" key="4">
    <source>
        <dbReference type="ARBA" id="ARBA00001947"/>
    </source>
</evidence>
<feature type="binding site" evidence="16">
    <location>
        <begin position="143"/>
        <end position="146"/>
    </location>
    <ligand>
        <name>substrate</name>
    </ligand>
</feature>
<dbReference type="Gene3D" id="3.20.20.70">
    <property type="entry name" value="Aldolase class I"/>
    <property type="match status" value="1"/>
</dbReference>
<comment type="catalytic activity">
    <reaction evidence="1 13">
        <text>D-ribulose 5-phosphate = D-xylulose 5-phosphate</text>
        <dbReference type="Rhea" id="RHEA:13677"/>
        <dbReference type="ChEBI" id="CHEBI:57737"/>
        <dbReference type="ChEBI" id="CHEBI:58121"/>
        <dbReference type="EC" id="5.1.3.1"/>
    </reaction>
</comment>
<comment type="cofactor">
    <cofactor evidence="2">
        <name>Mn(2+)</name>
        <dbReference type="ChEBI" id="CHEBI:29035"/>
    </cofactor>
</comment>
<dbReference type="CDD" id="cd00429">
    <property type="entry name" value="RPE"/>
    <property type="match status" value="1"/>
</dbReference>
<reference evidence="18" key="1">
    <citation type="journal article" date="2018" name="Nat. Microbiol.">
        <title>Leveraging single-cell genomics to expand the fungal tree of life.</title>
        <authorList>
            <person name="Ahrendt S.R."/>
            <person name="Quandt C.A."/>
            <person name="Ciobanu D."/>
            <person name="Clum A."/>
            <person name="Salamov A."/>
            <person name="Andreopoulos B."/>
            <person name="Cheng J.F."/>
            <person name="Woyke T."/>
            <person name="Pelin A."/>
            <person name="Henrissat B."/>
            <person name="Reynolds N.K."/>
            <person name="Benny G.L."/>
            <person name="Smith M.E."/>
            <person name="James T.Y."/>
            <person name="Grigoriev I.V."/>
        </authorList>
    </citation>
    <scope>NUCLEOTIDE SEQUENCE [LARGE SCALE GENOMIC DNA]</scope>
    <source>
        <strain evidence="18">RSA 1356</strain>
    </source>
</reference>
<evidence type="ECO:0000256" key="7">
    <source>
        <dbReference type="ARBA" id="ARBA00009541"/>
    </source>
</evidence>
<evidence type="ECO:0000256" key="6">
    <source>
        <dbReference type="ARBA" id="ARBA00005016"/>
    </source>
</evidence>
<dbReference type="GO" id="GO:0005975">
    <property type="term" value="P:carbohydrate metabolic process"/>
    <property type="evidence" value="ECO:0007669"/>
    <property type="project" value="InterPro"/>
</dbReference>
<dbReference type="Proteomes" id="UP000271241">
    <property type="component" value="Unassembled WGS sequence"/>
</dbReference>
<dbReference type="NCBIfam" id="TIGR01163">
    <property type="entry name" value="rpe"/>
    <property type="match status" value="1"/>
</dbReference>
<comment type="cofactor">
    <cofactor evidence="15">
        <name>a divalent metal cation</name>
        <dbReference type="ChEBI" id="CHEBI:60240"/>
    </cofactor>
    <text evidence="15">Binds 1 divalent metal cation per subunit.</text>
</comment>
<dbReference type="GO" id="GO:0046872">
    <property type="term" value="F:metal ion binding"/>
    <property type="evidence" value="ECO:0007669"/>
    <property type="project" value="UniProtKB-KW"/>
</dbReference>
<comment type="cofactor">
    <cofactor evidence="5">
        <name>Fe(2+)</name>
        <dbReference type="ChEBI" id="CHEBI:29033"/>
    </cofactor>
</comment>
<feature type="binding site" evidence="15">
    <location>
        <position position="67"/>
    </location>
    <ligand>
        <name>a divalent metal cation</name>
        <dbReference type="ChEBI" id="CHEBI:60240"/>
    </ligand>
</feature>
<evidence type="ECO:0000256" key="9">
    <source>
        <dbReference type="ARBA" id="ARBA00013920"/>
    </source>
</evidence>
<feature type="binding site" evidence="16">
    <location>
        <begin position="194"/>
        <end position="195"/>
    </location>
    <ligand>
        <name>substrate</name>
    </ligand>
</feature>
<dbReference type="GO" id="GO:0006098">
    <property type="term" value="P:pentose-phosphate shunt"/>
    <property type="evidence" value="ECO:0007669"/>
    <property type="project" value="UniProtKB-UniPathway"/>
</dbReference>
<dbReference type="FunFam" id="3.20.20.70:FF:000171">
    <property type="entry name" value="Ribulose-phosphate 3-epimerase"/>
    <property type="match status" value="1"/>
</dbReference>
<evidence type="ECO:0000256" key="12">
    <source>
        <dbReference type="ARBA" id="ARBA00023285"/>
    </source>
</evidence>
<dbReference type="AlphaFoldDB" id="A0A4P9XX67"/>
<dbReference type="InterPro" id="IPR000056">
    <property type="entry name" value="Ribul_P_3_epim-like"/>
</dbReference>
<dbReference type="NCBIfam" id="NF004076">
    <property type="entry name" value="PRK05581.1-4"/>
    <property type="match status" value="1"/>
</dbReference>
<feature type="binding site" evidence="15">
    <location>
        <position position="34"/>
    </location>
    <ligand>
        <name>a divalent metal cation</name>
        <dbReference type="ChEBI" id="CHEBI:60240"/>
    </ligand>
</feature>
<evidence type="ECO:0000256" key="15">
    <source>
        <dbReference type="PIRSR" id="PIRSR001461-2"/>
    </source>
</evidence>
<evidence type="ECO:0000256" key="16">
    <source>
        <dbReference type="PIRSR" id="PIRSR001461-3"/>
    </source>
</evidence>
<dbReference type="HAMAP" id="MF_02227">
    <property type="entry name" value="RPE"/>
    <property type="match status" value="1"/>
</dbReference>
<dbReference type="PROSITE" id="PS01086">
    <property type="entry name" value="RIBUL_P_3_EPIMER_2"/>
    <property type="match status" value="1"/>
</dbReference>
<evidence type="ECO:0000313" key="17">
    <source>
        <dbReference type="EMBL" id="RKP11033.1"/>
    </source>
</evidence>
<dbReference type="SUPFAM" id="SSF51366">
    <property type="entry name" value="Ribulose-phoshate binding barrel"/>
    <property type="match status" value="1"/>
</dbReference>
<dbReference type="InterPro" id="IPR011060">
    <property type="entry name" value="RibuloseP-bd_barrel"/>
</dbReference>
<evidence type="ECO:0000256" key="11">
    <source>
        <dbReference type="ARBA" id="ARBA00023235"/>
    </source>
</evidence>
<feature type="binding site" evidence="15">
    <location>
        <position position="172"/>
    </location>
    <ligand>
        <name>a divalent metal cation</name>
        <dbReference type="ChEBI" id="CHEBI:60240"/>
    </ligand>
</feature>
<dbReference type="OrthoDB" id="1927044at2759"/>
<dbReference type="PANTHER" id="PTHR11749">
    <property type="entry name" value="RIBULOSE-5-PHOSPHATE-3-EPIMERASE"/>
    <property type="match status" value="1"/>
</dbReference>
<dbReference type="STRING" id="78915.A0A4P9XX67"/>
<evidence type="ECO:0000256" key="3">
    <source>
        <dbReference type="ARBA" id="ARBA00001941"/>
    </source>
</evidence>
<dbReference type="Pfam" id="PF00834">
    <property type="entry name" value="Ribul_P_3_epim"/>
    <property type="match status" value="1"/>
</dbReference>
<feature type="binding site" evidence="16">
    <location>
        <position position="9"/>
    </location>
    <ligand>
        <name>substrate</name>
    </ligand>
</feature>
<sequence length="224" mass="23480">MPTAKIAPSLLSGDFANLASECKRMLDLGADYLHMDVMDGHFVPNLTLGAPIIKSLRKHTDAFLDCHLMVSEPEKWVDDFAKAGASLFVFHIEATKDAGALIERVKAAGMLVGIAVKPGTPVESVFPYAADLDQVLIMTVEPGFGGQSFMANCMPKVRALRDRFPDLDIQVDGGLGLDTIDQAAAAGANVIVAGTAIFGAADPRAVISSLRQSVEAGGKGPASA</sequence>
<comment type="cofactor">
    <cofactor evidence="4">
        <name>Zn(2+)</name>
        <dbReference type="ChEBI" id="CHEBI:29105"/>
    </cofactor>
</comment>
<dbReference type="UniPathway" id="UPA00115">
    <property type="reaction ID" value="UER00411"/>
</dbReference>
<accession>A0A4P9XX67</accession>
<evidence type="ECO:0000256" key="8">
    <source>
        <dbReference type="ARBA" id="ARBA00013188"/>
    </source>
</evidence>
<keyword evidence="12 15" id="KW-0170">Cobalt</keyword>
<dbReference type="EC" id="5.1.3.1" evidence="8 13"/>
<feature type="binding site" evidence="16">
    <location>
        <position position="67"/>
    </location>
    <ligand>
        <name>substrate</name>
    </ligand>
</feature>
<feature type="active site" description="Proton donor" evidence="14">
    <location>
        <position position="172"/>
    </location>
</feature>
<comment type="pathway">
    <text evidence="6">Carbohydrate degradation; pentose phosphate pathway; D-xylulose 5-phosphate from D-ribulose 5-phosphate (non-oxidative stage): step 1/1.</text>
</comment>
<evidence type="ECO:0000256" key="13">
    <source>
        <dbReference type="PIRNR" id="PIRNR001461"/>
    </source>
</evidence>
<feature type="active site" description="Proton acceptor" evidence="14">
    <location>
        <position position="36"/>
    </location>
</feature>
<feature type="binding site" evidence="15">
    <location>
        <position position="36"/>
    </location>
    <ligand>
        <name>a divalent metal cation</name>
        <dbReference type="ChEBI" id="CHEBI:60240"/>
    </ligand>
</feature>
<comment type="similarity">
    <text evidence="7 13">Belongs to the ribulose-phosphate 3-epimerase family.</text>
</comment>
<keyword evidence="15" id="KW-0464">Manganese</keyword>
<dbReference type="EMBL" id="KZ992429">
    <property type="protein sequence ID" value="RKP11033.1"/>
    <property type="molecule type" value="Genomic_DNA"/>
</dbReference>